<reference evidence="3" key="2">
    <citation type="submission" date="2025-08" db="UniProtKB">
        <authorList>
            <consortium name="RefSeq"/>
        </authorList>
    </citation>
    <scope>IDENTIFICATION</scope>
    <source>
        <tissue evidence="3">Leaf</tissue>
    </source>
</reference>
<gene>
    <name evidence="3" type="primary">LOC104709989</name>
</gene>
<accession>A0ABM0TDM2</accession>
<proteinExistence type="predicted"/>
<dbReference type="PANTHER" id="PTHR34682:SF14">
    <property type="entry name" value="DNA BINDING PROTEIN"/>
    <property type="match status" value="1"/>
</dbReference>
<protein>
    <submittedName>
        <fullName evidence="3">Uncharacterized protein LOC104709989</fullName>
    </submittedName>
</protein>
<evidence type="ECO:0000313" key="3">
    <source>
        <dbReference type="RefSeq" id="XP_010424818.1"/>
    </source>
</evidence>
<feature type="region of interest" description="Disordered" evidence="1">
    <location>
        <begin position="1"/>
        <end position="45"/>
    </location>
</feature>
<feature type="compositionally biased region" description="Polar residues" evidence="1">
    <location>
        <begin position="1"/>
        <end position="10"/>
    </location>
</feature>
<dbReference type="PANTHER" id="PTHR34682">
    <property type="entry name" value="AT HOOK MOTIF-CONTAINING PROTEIN"/>
    <property type="match status" value="1"/>
</dbReference>
<dbReference type="Proteomes" id="UP000694864">
    <property type="component" value="Chromosome 8"/>
</dbReference>
<dbReference type="GeneID" id="104709989"/>
<name>A0ABM0TDM2_CAMSA</name>
<reference evidence="2" key="1">
    <citation type="journal article" date="2014" name="Nat. Commun.">
        <title>The emerging biofuel crop Camelina sativa retains a highly undifferentiated hexaploid genome structure.</title>
        <authorList>
            <person name="Kagale S."/>
            <person name="Koh C."/>
            <person name="Nixon J."/>
            <person name="Bollina V."/>
            <person name="Clarke W.E."/>
            <person name="Tuteja R."/>
            <person name="Spillane C."/>
            <person name="Robinson S.J."/>
            <person name="Links M.G."/>
            <person name="Clarke C."/>
            <person name="Higgins E.E."/>
            <person name="Huebert T."/>
            <person name="Sharpe A.G."/>
            <person name="Parkin I.A."/>
        </authorList>
    </citation>
    <scope>NUCLEOTIDE SEQUENCE [LARGE SCALE GENOMIC DNA]</scope>
    <source>
        <strain evidence="2">cv. DH55</strain>
    </source>
</reference>
<dbReference type="RefSeq" id="XP_010424818.1">
    <property type="nucleotide sequence ID" value="XM_010426516.1"/>
</dbReference>
<evidence type="ECO:0000256" key="1">
    <source>
        <dbReference type="SAM" id="MobiDB-lite"/>
    </source>
</evidence>
<organism evidence="2 3">
    <name type="scientific">Camelina sativa</name>
    <name type="common">False flax</name>
    <name type="synonym">Myagrum sativum</name>
    <dbReference type="NCBI Taxonomy" id="90675"/>
    <lineage>
        <taxon>Eukaryota</taxon>
        <taxon>Viridiplantae</taxon>
        <taxon>Streptophyta</taxon>
        <taxon>Embryophyta</taxon>
        <taxon>Tracheophyta</taxon>
        <taxon>Spermatophyta</taxon>
        <taxon>Magnoliopsida</taxon>
        <taxon>eudicotyledons</taxon>
        <taxon>Gunneridae</taxon>
        <taxon>Pentapetalae</taxon>
        <taxon>rosids</taxon>
        <taxon>malvids</taxon>
        <taxon>Brassicales</taxon>
        <taxon>Brassicaceae</taxon>
        <taxon>Camelineae</taxon>
        <taxon>Camelina</taxon>
    </lineage>
</organism>
<sequence>MSHQNQDTINSPPPAANDGLARRKRGRTRKEETSTPKPETNLVGKEVSGVVEGSFDAGYLLNVKVKDSDIKLRGLVFIPDRVKPVTPENDVAPLVRMYGREEIKNNQTDQPDLPIGQPMKDAAVVTTDSEINEYAQALTLMQHMSNGAVQAKEATPEKDEVMEEAATRLVEFFSNPVRNSVTAQAPSPVVVQKGEARGFNLMEEPVSQREKVPEELLLELGNKTTTLIANLFGGEKKKADSNMEEEEKYILQYHEFCKYIHI</sequence>
<evidence type="ECO:0000313" key="2">
    <source>
        <dbReference type="Proteomes" id="UP000694864"/>
    </source>
</evidence>
<keyword evidence="2" id="KW-1185">Reference proteome</keyword>
<dbReference type="InterPro" id="IPR045881">
    <property type="entry name" value="MNM1-like"/>
</dbReference>